<proteinExistence type="predicted"/>
<keyword evidence="2" id="KW-1133">Transmembrane helix</keyword>
<dbReference type="EMBL" id="JAGQAF010000005">
    <property type="protein sequence ID" value="MCE8537728.1"/>
    <property type="molecule type" value="Genomic_DNA"/>
</dbReference>
<comment type="caution">
    <text evidence="3">The sequence shown here is derived from an EMBL/GenBank/DDBJ whole genome shotgun (WGS) entry which is preliminary data.</text>
</comment>
<keyword evidence="2" id="KW-0472">Membrane</keyword>
<feature type="region of interest" description="Disordered" evidence="1">
    <location>
        <begin position="38"/>
        <end position="69"/>
    </location>
</feature>
<dbReference type="Proteomes" id="UP000813672">
    <property type="component" value="Unassembled WGS sequence"/>
</dbReference>
<evidence type="ECO:0000313" key="4">
    <source>
        <dbReference type="Proteomes" id="UP000813672"/>
    </source>
</evidence>
<name>A0A9Q3WLI8_9RHOB</name>
<dbReference type="AlphaFoldDB" id="A0A9Q3WLI8"/>
<sequence>MLNPLNAPPQGVEMLKSPPREIDEAVIDKVVEAVMREEAAAPRPKPRKTLPEIAPAVPANPPEAEGKTRYQPKWRHSAAILALAILIGWPGLLPLLLGLAIVLPIIAYLTLGHDRMSEMVAATFDRFRRFDPVRAEILRDWAMRRVAGIERLLSWLPERWTSGLYLPDFRDAPVVHDKMRLDPFSRFQADQPETPDAR</sequence>
<accession>A0A9Q3WLI8</accession>
<evidence type="ECO:0000256" key="2">
    <source>
        <dbReference type="SAM" id="Phobius"/>
    </source>
</evidence>
<dbReference type="RefSeq" id="WP_234219617.1">
    <property type="nucleotide sequence ID" value="NZ_JAGQAF010000005.1"/>
</dbReference>
<gene>
    <name evidence="3" type="ORF">KBY27_09685</name>
</gene>
<organism evidence="3 4">
    <name type="scientific">Ruegeria pomeroyi</name>
    <dbReference type="NCBI Taxonomy" id="89184"/>
    <lineage>
        <taxon>Bacteria</taxon>
        <taxon>Pseudomonadati</taxon>
        <taxon>Pseudomonadota</taxon>
        <taxon>Alphaproteobacteria</taxon>
        <taxon>Rhodobacterales</taxon>
        <taxon>Roseobacteraceae</taxon>
        <taxon>Ruegeria</taxon>
    </lineage>
</organism>
<protein>
    <submittedName>
        <fullName evidence="3">Uncharacterized protein</fullName>
    </submittedName>
</protein>
<evidence type="ECO:0000256" key="1">
    <source>
        <dbReference type="SAM" id="MobiDB-lite"/>
    </source>
</evidence>
<keyword evidence="2" id="KW-0812">Transmembrane</keyword>
<feature type="transmembrane region" description="Helical" evidence="2">
    <location>
        <begin position="78"/>
        <end position="111"/>
    </location>
</feature>
<reference evidence="3" key="1">
    <citation type="journal article" date="2021" name="Environ. Microbiol.">
        <title>Cryptic niche differentiation of novel sediment ecotypes of Rugeria pomeroyi correlates with nitrate respiration.</title>
        <authorList>
            <person name="Lin X."/>
            <person name="McNichol J."/>
            <person name="Chu X."/>
            <person name="Qian Y."/>
            <person name="Luo H."/>
        </authorList>
    </citation>
    <scope>NUCLEOTIDE SEQUENCE</scope>
    <source>
        <strain evidence="3">SZCCDBB064</strain>
    </source>
</reference>
<evidence type="ECO:0000313" key="3">
    <source>
        <dbReference type="EMBL" id="MCE8537728.1"/>
    </source>
</evidence>